<dbReference type="EC" id="4.2.3.1" evidence="5"/>
<comment type="caution">
    <text evidence="5">The sequence shown here is derived from an EMBL/GenBank/DDBJ whole genome shotgun (WGS) entry which is preliminary data.</text>
</comment>
<dbReference type="SUPFAM" id="SSF53686">
    <property type="entry name" value="Tryptophan synthase beta subunit-like PLP-dependent enzymes"/>
    <property type="match status" value="1"/>
</dbReference>
<dbReference type="PROSITE" id="PS00165">
    <property type="entry name" value="DEHYDRATASE_SER_THR"/>
    <property type="match status" value="1"/>
</dbReference>
<evidence type="ECO:0000256" key="3">
    <source>
        <dbReference type="ARBA" id="ARBA00023239"/>
    </source>
</evidence>
<proteinExistence type="predicted"/>
<dbReference type="Pfam" id="PF00291">
    <property type="entry name" value="PALP"/>
    <property type="match status" value="1"/>
</dbReference>
<evidence type="ECO:0000256" key="2">
    <source>
        <dbReference type="ARBA" id="ARBA00022898"/>
    </source>
</evidence>
<evidence type="ECO:0000313" key="5">
    <source>
        <dbReference type="EMBL" id="MDI9241423.1"/>
    </source>
</evidence>
<accession>A0AAP4F074</accession>
<dbReference type="EMBL" id="JASGBQ010000002">
    <property type="protein sequence ID" value="MDI9241423.1"/>
    <property type="molecule type" value="Genomic_DNA"/>
</dbReference>
<dbReference type="GO" id="GO:0030170">
    <property type="term" value="F:pyridoxal phosphate binding"/>
    <property type="evidence" value="ECO:0007669"/>
    <property type="project" value="InterPro"/>
</dbReference>
<dbReference type="Proteomes" id="UP001300383">
    <property type="component" value="Unassembled WGS sequence"/>
</dbReference>
<dbReference type="PANTHER" id="PTHR48078">
    <property type="entry name" value="THREONINE DEHYDRATASE, MITOCHONDRIAL-RELATED"/>
    <property type="match status" value="1"/>
</dbReference>
<dbReference type="AlphaFoldDB" id="A0AAP4F074"/>
<organism evidence="5 6">
    <name type="scientific">Fusibacillus kribbianus</name>
    <dbReference type="NCBI Taxonomy" id="3044208"/>
    <lineage>
        <taxon>Bacteria</taxon>
        <taxon>Bacillati</taxon>
        <taxon>Bacillota</taxon>
        <taxon>Clostridia</taxon>
        <taxon>Lachnospirales</taxon>
        <taxon>Lachnospiraceae</taxon>
        <taxon>Fusibacillus</taxon>
    </lineage>
</organism>
<dbReference type="PANTHER" id="PTHR48078:SF6">
    <property type="entry name" value="L-THREONINE DEHYDRATASE CATABOLIC TDCB"/>
    <property type="match status" value="1"/>
</dbReference>
<dbReference type="RefSeq" id="WP_283229932.1">
    <property type="nucleotide sequence ID" value="NZ_JASGBQ010000002.1"/>
</dbReference>
<feature type="domain" description="Tryptophan synthase beta chain-like PALP" evidence="4">
    <location>
        <begin position="65"/>
        <end position="357"/>
    </location>
</feature>
<dbReference type="Gene3D" id="3.40.50.1100">
    <property type="match status" value="2"/>
</dbReference>
<dbReference type="GO" id="GO:0004794">
    <property type="term" value="F:threonine deaminase activity"/>
    <property type="evidence" value="ECO:0007669"/>
    <property type="project" value="TreeGrafter"/>
</dbReference>
<keyword evidence="6" id="KW-1185">Reference proteome</keyword>
<dbReference type="GO" id="GO:0003941">
    <property type="term" value="F:L-serine ammonia-lyase activity"/>
    <property type="evidence" value="ECO:0007669"/>
    <property type="project" value="TreeGrafter"/>
</dbReference>
<dbReference type="InterPro" id="IPR000634">
    <property type="entry name" value="Ser/Thr_deHydtase_PyrdxlP-BS"/>
</dbReference>
<evidence type="ECO:0000256" key="1">
    <source>
        <dbReference type="ARBA" id="ARBA00001933"/>
    </source>
</evidence>
<protein>
    <submittedName>
        <fullName evidence="5">Threonine synthase</fullName>
        <ecNumber evidence="5">4.2.3.1</ecNumber>
    </submittedName>
</protein>
<name>A0AAP4F074_9FIRM</name>
<dbReference type="InterPro" id="IPR050147">
    <property type="entry name" value="Ser/Thr_Dehydratase"/>
</dbReference>
<keyword evidence="2" id="KW-0663">Pyridoxal phosphate</keyword>
<dbReference type="GO" id="GO:0009097">
    <property type="term" value="P:isoleucine biosynthetic process"/>
    <property type="evidence" value="ECO:0007669"/>
    <property type="project" value="TreeGrafter"/>
</dbReference>
<sequence>MDFICSRCGHRESTRTRKPTCECGGLWKLDFTPPAFSEELIDKDTWSMFRYRAFMALEDDSWRDVTLGEGMTPVVALDDHVLLKMDYYMPTLSYKDRGAAVVVSHCKSIGVDAVLQDSSGNAGNSIAAYCGRAGIECDIYVRDCTSPKKIDMIRAHGATVHLIPGSRDHCADVCREAVRTEGKYYASHVYNPFFYEGTKTYIYEVFEQLHRIPEYLFIPVGNGTLFLGAMKALEELLRSGAISQMPKVVVIQSERCAPIAGAVRSCDTHPAAIKPEETIAEGIAIGVPMRGEEILDYIYRYDVDVVEAPEDRILPAREYLARKGIYCEHTTAANYAAYERYCELHGQISDCLITMCGAGLKSDH</sequence>
<dbReference type="GO" id="GO:0006565">
    <property type="term" value="P:L-serine catabolic process"/>
    <property type="evidence" value="ECO:0007669"/>
    <property type="project" value="TreeGrafter"/>
</dbReference>
<dbReference type="InterPro" id="IPR001926">
    <property type="entry name" value="TrpB-like_PALP"/>
</dbReference>
<evidence type="ECO:0000259" key="4">
    <source>
        <dbReference type="Pfam" id="PF00291"/>
    </source>
</evidence>
<dbReference type="CDD" id="cd01563">
    <property type="entry name" value="Thr-synth_1"/>
    <property type="match status" value="1"/>
</dbReference>
<evidence type="ECO:0000313" key="6">
    <source>
        <dbReference type="Proteomes" id="UP001300383"/>
    </source>
</evidence>
<dbReference type="GO" id="GO:0004795">
    <property type="term" value="F:threonine synthase activity"/>
    <property type="evidence" value="ECO:0007669"/>
    <property type="project" value="UniProtKB-EC"/>
</dbReference>
<keyword evidence="3 5" id="KW-0456">Lyase</keyword>
<dbReference type="InterPro" id="IPR036052">
    <property type="entry name" value="TrpB-like_PALP_sf"/>
</dbReference>
<comment type="cofactor">
    <cofactor evidence="1">
        <name>pyridoxal 5'-phosphate</name>
        <dbReference type="ChEBI" id="CHEBI:597326"/>
    </cofactor>
</comment>
<gene>
    <name evidence="5" type="ORF">QJ036_02885</name>
</gene>
<reference evidence="5 6" key="1">
    <citation type="submission" date="2023-05" db="EMBL/GenBank/DDBJ databases">
        <title>[ruminococcus] sp. nov., isolated from a pig farm feces dump.</title>
        <authorList>
            <person name="Chang Y.-H."/>
        </authorList>
    </citation>
    <scope>NUCLEOTIDE SEQUENCE [LARGE SCALE GENOMIC DNA]</scope>
    <source>
        <strain evidence="5 6">YH-rum2234</strain>
    </source>
</reference>
<dbReference type="GO" id="GO:0006567">
    <property type="term" value="P:L-threonine catabolic process"/>
    <property type="evidence" value="ECO:0007669"/>
    <property type="project" value="TreeGrafter"/>
</dbReference>